<dbReference type="Gene3D" id="1.10.20.60">
    <property type="entry name" value="Glu-tRNAGln amidotransferase C subunit, N-terminal domain"/>
    <property type="match status" value="1"/>
</dbReference>
<dbReference type="AlphaFoldDB" id="A0A1V4QDN2"/>
<dbReference type="SUPFAM" id="SSF141000">
    <property type="entry name" value="Glu-tRNAGln amidotransferase C subunit"/>
    <property type="match status" value="1"/>
</dbReference>
<accession>A0A1V4QDN2</accession>
<dbReference type="GO" id="GO:0006450">
    <property type="term" value="P:regulation of translational fidelity"/>
    <property type="evidence" value="ECO:0007669"/>
    <property type="project" value="InterPro"/>
</dbReference>
<gene>
    <name evidence="1" type="ORF">BXT86_06325</name>
</gene>
<comment type="caution">
    <text evidence="1">The sequence shown here is derived from an EMBL/GenBank/DDBJ whole genome shotgun (WGS) entry which is preliminary data.</text>
</comment>
<dbReference type="InterPro" id="IPR036113">
    <property type="entry name" value="Asp/Glu-ADT_sf_sub_c"/>
</dbReference>
<protein>
    <recommendedName>
        <fullName evidence="3">Aspartyl/glutamyl-tRNA(Asn/Gln) amidotransferase subunit C</fullName>
    </recommendedName>
</protein>
<proteinExistence type="predicted"/>
<evidence type="ECO:0000313" key="1">
    <source>
        <dbReference type="EMBL" id="OPX17468.1"/>
    </source>
</evidence>
<dbReference type="InterPro" id="IPR003837">
    <property type="entry name" value="GatC"/>
</dbReference>
<name>A0A1V4QDN2_UNCW3</name>
<dbReference type="EMBL" id="MUKB01000120">
    <property type="protein sequence ID" value="OPX17468.1"/>
    <property type="molecule type" value="Genomic_DNA"/>
</dbReference>
<dbReference type="Pfam" id="PF02686">
    <property type="entry name" value="GatC"/>
    <property type="match status" value="1"/>
</dbReference>
<sequence length="88" mass="10408">MSRNSLSRKTIEEIADLSRLAPPSEKFIQQLIEIIKTFEQLQSIDTEKIDLQKLNSIDIKKLRTDKAVRFHIRLKNFVPKIHKNFITF</sequence>
<dbReference type="Proteomes" id="UP000191663">
    <property type="component" value="Unassembled WGS sequence"/>
</dbReference>
<evidence type="ECO:0008006" key="3">
    <source>
        <dbReference type="Google" id="ProtNLM"/>
    </source>
</evidence>
<organism evidence="1 2">
    <name type="scientific">candidate division WOR-3 bacterium 4484_100</name>
    <dbReference type="NCBI Taxonomy" id="1936077"/>
    <lineage>
        <taxon>Bacteria</taxon>
        <taxon>Bacteria division WOR-3</taxon>
    </lineage>
</organism>
<reference evidence="2" key="1">
    <citation type="submission" date="2017-01" db="EMBL/GenBank/DDBJ databases">
        <title>Novel pathways for hydrocarbon cycling and metabolic interdependencies in hydrothermal sediment communities.</title>
        <authorList>
            <person name="Dombrowski N."/>
            <person name="Seitz K."/>
            <person name="Teske A."/>
            <person name="Baker B."/>
        </authorList>
    </citation>
    <scope>NUCLEOTIDE SEQUENCE [LARGE SCALE GENOMIC DNA]</scope>
</reference>
<evidence type="ECO:0000313" key="2">
    <source>
        <dbReference type="Proteomes" id="UP000191663"/>
    </source>
</evidence>